<proteinExistence type="predicted"/>
<dbReference type="Proteomes" id="UP000247591">
    <property type="component" value="Unassembled WGS sequence"/>
</dbReference>
<evidence type="ECO:0000313" key="1">
    <source>
        <dbReference type="EMBL" id="PYE20855.1"/>
    </source>
</evidence>
<keyword evidence="2" id="KW-1185">Reference proteome</keyword>
<reference evidence="1 2" key="1">
    <citation type="submission" date="2018-06" db="EMBL/GenBank/DDBJ databases">
        <title>Genomic Encyclopedia of Type Strains, Phase IV (KMG-IV): sequencing the most valuable type-strain genomes for metagenomic binning, comparative biology and taxonomic classification.</title>
        <authorList>
            <person name="Goeker M."/>
        </authorList>
    </citation>
    <scope>NUCLEOTIDE SEQUENCE [LARGE SCALE GENOMIC DNA]</scope>
    <source>
        <strain evidence="1 2">DSM 45521</strain>
    </source>
</reference>
<sequence>MGVYAPDRWQQTLTQLAEFRDCSAQAQSLLSDCKITDMSDTRDPDNLERLVIRVRAEADSDTEHQVVRSIGNPLFAVAASSITTAPSAEFLFGNVLSANRLLDTIGGGTA</sequence>
<comment type="caution">
    <text evidence="1">The sequence shown here is derived from an EMBL/GenBank/DDBJ whole genome shotgun (WGS) entry which is preliminary data.</text>
</comment>
<name>A0A318RU85_WILLI</name>
<evidence type="ECO:0000313" key="2">
    <source>
        <dbReference type="Proteomes" id="UP000247591"/>
    </source>
</evidence>
<organism evidence="1 2">
    <name type="scientific">Williamsia limnetica</name>
    <dbReference type="NCBI Taxonomy" id="882452"/>
    <lineage>
        <taxon>Bacteria</taxon>
        <taxon>Bacillati</taxon>
        <taxon>Actinomycetota</taxon>
        <taxon>Actinomycetes</taxon>
        <taxon>Mycobacteriales</taxon>
        <taxon>Nocardiaceae</taxon>
        <taxon>Williamsia</taxon>
    </lineage>
</organism>
<gene>
    <name evidence="1" type="ORF">DFR67_101246</name>
</gene>
<protein>
    <submittedName>
        <fullName evidence="1">Uncharacterized protein</fullName>
    </submittedName>
</protein>
<dbReference type="AlphaFoldDB" id="A0A318RU85"/>
<dbReference type="EMBL" id="QJSP01000001">
    <property type="protein sequence ID" value="PYE20855.1"/>
    <property type="molecule type" value="Genomic_DNA"/>
</dbReference>
<accession>A0A318RU85</accession>